<dbReference type="Pfam" id="PF18073">
    <property type="entry name" value="Zn_ribbon_LapB"/>
    <property type="match status" value="1"/>
</dbReference>
<keyword evidence="9 11" id="KW-0238">DNA-binding</keyword>
<protein>
    <recommendedName>
        <fullName evidence="11 12">DNA repair protein RadA</fullName>
    </recommendedName>
</protein>
<evidence type="ECO:0000256" key="1">
    <source>
        <dbReference type="ARBA" id="ARBA00022723"/>
    </source>
</evidence>
<keyword evidence="8 11" id="KW-0346">Stress response</keyword>
<dbReference type="AlphaFoldDB" id="G9YJN1"/>
<dbReference type="EMBL" id="AGCJ01000081">
    <property type="protein sequence ID" value="EHM38430.1"/>
    <property type="molecule type" value="Genomic_DNA"/>
</dbReference>
<dbReference type="Pfam" id="PF13541">
    <property type="entry name" value="ChlI"/>
    <property type="match status" value="1"/>
</dbReference>
<dbReference type="PANTHER" id="PTHR32472:SF10">
    <property type="entry name" value="DNA REPAIR PROTEIN RADA-LIKE PROTEIN"/>
    <property type="match status" value="1"/>
</dbReference>
<keyword evidence="10 11" id="KW-0234">DNA repair</keyword>
<feature type="domain" description="RecA family profile 1" evidence="14">
    <location>
        <begin position="67"/>
        <end position="216"/>
    </location>
</feature>
<dbReference type="PATRIC" id="fig|861450.3.peg.1739"/>
<gene>
    <name evidence="11" type="primary">radA</name>
    <name evidence="15" type="ORF">HMPREF0080_01884</name>
</gene>
<dbReference type="FunFam" id="3.40.50.300:FF:000050">
    <property type="entry name" value="DNA repair protein RadA"/>
    <property type="match status" value="1"/>
</dbReference>
<keyword evidence="3 11" id="KW-0227">DNA damage</keyword>
<comment type="similarity">
    <text evidence="11 13">Belongs to the RecA family. RadA subfamily.</text>
</comment>
<dbReference type="InterPro" id="IPR020568">
    <property type="entry name" value="Ribosomal_Su5_D2-typ_SF"/>
</dbReference>
<comment type="domain">
    <text evidence="11">The middle region has homology to RecA with ATPase motifs including the RadA KNRFG motif, while the C-terminus is homologous to Lon protease.</text>
</comment>
<dbReference type="GO" id="GO:0140664">
    <property type="term" value="F:ATP-dependent DNA damage sensor activity"/>
    <property type="evidence" value="ECO:0007669"/>
    <property type="project" value="InterPro"/>
</dbReference>
<dbReference type="RefSeq" id="WP_006790851.1">
    <property type="nucleotide sequence ID" value="NZ_JH417610.1"/>
</dbReference>
<dbReference type="MEROPS" id="S16.A04"/>
<dbReference type="InterPro" id="IPR041166">
    <property type="entry name" value="Rubredoxin_2"/>
</dbReference>
<sequence length="456" mass="48772">MAKVRTRFVCSECGSVSTRWLGRCPHCGEWNTLAEETEKAAVPAAAASSVRQNDTKPAPLREIKLETVTRLTTGIGELDTVLGGGIVPGALILLSGDPGIGKSTLVLQTAAAVSKAAGPVLYASGEESAGQIKLRAERLGIDPQGLFVEADTYLDSVLKAAETEKAGLLIVDSIQTMYTGDCDSAPGSQGQVREGTNKLMNFAKSTGIPVIVVGHVTKEGTIAGPRLMEHLVDVVLYLEGERHYQFRVLRSMKNRFGSTHETGLFTMSERGLEELVNPSALLLAERSAGQAGSAVAAVMDGMRPLVGEVQALTSRSVFSVPRRTVVGMDYNRLILLLAVLEKRAGLNLSAQDVYINVAGGLKVNETAADLPVALSVVSSFRDMAMDKNTVVMGEIGLTGDIRRVPHVRRRIQEAAKLGFTRFIIPVGNADDRDKRKYDIVAVKTLREAVEAAFNGT</sequence>
<dbReference type="GO" id="GO:0003684">
    <property type="term" value="F:damaged DNA binding"/>
    <property type="evidence" value="ECO:0007669"/>
    <property type="project" value="InterPro"/>
</dbReference>
<keyword evidence="6 13" id="KW-0862">Zinc</keyword>
<dbReference type="NCBIfam" id="TIGR00416">
    <property type="entry name" value="sms"/>
    <property type="match status" value="1"/>
</dbReference>
<dbReference type="Gene3D" id="3.30.230.10">
    <property type="match status" value="1"/>
</dbReference>
<proteinExistence type="inferred from homology"/>
<evidence type="ECO:0000256" key="2">
    <source>
        <dbReference type="ARBA" id="ARBA00022741"/>
    </source>
</evidence>
<dbReference type="InterPro" id="IPR027417">
    <property type="entry name" value="P-loop_NTPase"/>
</dbReference>
<dbReference type="HAMAP" id="MF_01498">
    <property type="entry name" value="RadA_bact"/>
    <property type="match status" value="1"/>
</dbReference>
<dbReference type="CDD" id="cd01121">
    <property type="entry name" value="RadA_SMS_N"/>
    <property type="match status" value="1"/>
</dbReference>
<evidence type="ECO:0000256" key="5">
    <source>
        <dbReference type="ARBA" id="ARBA00022801"/>
    </source>
</evidence>
<reference evidence="15 16" key="1">
    <citation type="submission" date="2011-08" db="EMBL/GenBank/DDBJ databases">
        <authorList>
            <person name="Weinstock G."/>
            <person name="Sodergren E."/>
            <person name="Clifton S."/>
            <person name="Fulton L."/>
            <person name="Fulton B."/>
            <person name="Courtney L."/>
            <person name="Fronick C."/>
            <person name="Harrison M."/>
            <person name="Strong C."/>
            <person name="Farmer C."/>
            <person name="Delahaunty K."/>
            <person name="Markovic C."/>
            <person name="Hall O."/>
            <person name="Minx P."/>
            <person name="Tomlinson C."/>
            <person name="Mitreva M."/>
            <person name="Hou S."/>
            <person name="Chen J."/>
            <person name="Wollam A."/>
            <person name="Pepin K.H."/>
            <person name="Johnson M."/>
            <person name="Bhonagiri V."/>
            <person name="Zhang X."/>
            <person name="Suruliraj S."/>
            <person name="Warren W."/>
            <person name="Chinwalla A."/>
            <person name="Mardis E.R."/>
            <person name="Wilson R.K."/>
        </authorList>
    </citation>
    <scope>NUCLEOTIDE SEQUENCE [LARGE SCALE GENOMIC DNA]</scope>
    <source>
        <strain evidence="15 16">F0357</strain>
    </source>
</reference>
<keyword evidence="5" id="KW-0378">Hydrolase</keyword>
<dbReference type="GO" id="GO:0000725">
    <property type="term" value="P:recombinational repair"/>
    <property type="evidence" value="ECO:0007669"/>
    <property type="project" value="UniProtKB-UniRule"/>
</dbReference>
<dbReference type="STRING" id="861450.HMPREF0080_01884"/>
<evidence type="ECO:0000256" key="10">
    <source>
        <dbReference type="ARBA" id="ARBA00023204"/>
    </source>
</evidence>
<dbReference type="Proteomes" id="UP000005481">
    <property type="component" value="Unassembled WGS sequence"/>
</dbReference>
<evidence type="ECO:0000313" key="15">
    <source>
        <dbReference type="EMBL" id="EHM38430.1"/>
    </source>
</evidence>
<evidence type="ECO:0000259" key="14">
    <source>
        <dbReference type="PROSITE" id="PS50162"/>
    </source>
</evidence>
<dbReference type="OrthoDB" id="9803906at2"/>
<evidence type="ECO:0000313" key="16">
    <source>
        <dbReference type="Proteomes" id="UP000005481"/>
    </source>
</evidence>
<dbReference type="GO" id="GO:0005829">
    <property type="term" value="C:cytosol"/>
    <property type="evidence" value="ECO:0007669"/>
    <property type="project" value="TreeGrafter"/>
</dbReference>
<keyword evidence="16" id="KW-1185">Reference proteome</keyword>
<dbReference type="SUPFAM" id="SSF52540">
    <property type="entry name" value="P-loop containing nucleoside triphosphate hydrolases"/>
    <property type="match status" value="1"/>
</dbReference>
<keyword evidence="7 11" id="KW-0067">ATP-binding</keyword>
<dbReference type="InterPro" id="IPR004504">
    <property type="entry name" value="DNA_repair_RadA"/>
</dbReference>
<dbReference type="PRINTS" id="PR01874">
    <property type="entry name" value="DNAREPAIRADA"/>
</dbReference>
<organism evidence="15 16">
    <name type="scientific">Anaeroglobus geminatus F0357</name>
    <dbReference type="NCBI Taxonomy" id="861450"/>
    <lineage>
        <taxon>Bacteria</taxon>
        <taxon>Bacillati</taxon>
        <taxon>Bacillota</taxon>
        <taxon>Negativicutes</taxon>
        <taxon>Veillonellales</taxon>
        <taxon>Veillonellaceae</taxon>
        <taxon>Anaeroglobus</taxon>
    </lineage>
</organism>
<comment type="caution">
    <text evidence="15">The sequence shown here is derived from an EMBL/GenBank/DDBJ whole genome shotgun (WGS) entry which is preliminary data.</text>
</comment>
<feature type="binding site" evidence="11">
    <location>
        <begin position="96"/>
        <end position="103"/>
    </location>
    <ligand>
        <name>ATP</name>
        <dbReference type="ChEBI" id="CHEBI:30616"/>
    </ligand>
</feature>
<dbReference type="HOGENOM" id="CLU_018264_0_1_9"/>
<comment type="function">
    <text evidence="11">Plays a role in repairing double-strand DNA breaks, probably involving stabilizing or processing branched DNA or blocked replication forks.</text>
</comment>
<keyword evidence="4 13" id="KW-0863">Zinc-finger</keyword>
<evidence type="ECO:0000256" key="13">
    <source>
        <dbReference type="RuleBase" id="RU003555"/>
    </source>
</evidence>
<dbReference type="SMART" id="SM00382">
    <property type="entry name" value="AAA"/>
    <property type="match status" value="1"/>
</dbReference>
<evidence type="ECO:0000256" key="6">
    <source>
        <dbReference type="ARBA" id="ARBA00022833"/>
    </source>
</evidence>
<dbReference type="SUPFAM" id="SSF54211">
    <property type="entry name" value="Ribosomal protein S5 domain 2-like"/>
    <property type="match status" value="1"/>
</dbReference>
<dbReference type="GO" id="GO:0016787">
    <property type="term" value="F:hydrolase activity"/>
    <property type="evidence" value="ECO:0007669"/>
    <property type="project" value="UniProtKB-KW"/>
</dbReference>
<comment type="function">
    <text evidence="13">DNA-dependent ATPase involved in processing of recombination intermediates, plays a role in repairing DNA breaks. Stimulates the branch migration of RecA-mediated strand transfer reactions, allowing the 3' invading strand to extend heteroduplex DNA faster. Binds ssDNA in the presence of ADP but not other nucleotides, has ATPase activity that is stimulated by ssDNA and various branched DNA structures, but inhibited by SSB. Does not have RecA's homology-searching function.</text>
</comment>
<dbReference type="InterPro" id="IPR014721">
    <property type="entry name" value="Ribsml_uS5_D2-typ_fold_subgr"/>
</dbReference>
<name>G9YJN1_9FIRM</name>
<evidence type="ECO:0000256" key="9">
    <source>
        <dbReference type="ARBA" id="ARBA00023125"/>
    </source>
</evidence>
<dbReference type="PANTHER" id="PTHR32472">
    <property type="entry name" value="DNA REPAIR PROTEIN RADA"/>
    <property type="match status" value="1"/>
</dbReference>
<keyword evidence="1 11" id="KW-0479">Metal-binding</keyword>
<dbReference type="PROSITE" id="PS50162">
    <property type="entry name" value="RECA_2"/>
    <property type="match status" value="1"/>
</dbReference>
<keyword evidence="2 11" id="KW-0547">Nucleotide-binding</keyword>
<dbReference type="Gene3D" id="3.40.50.300">
    <property type="entry name" value="P-loop containing nucleotide triphosphate hydrolases"/>
    <property type="match status" value="1"/>
</dbReference>
<dbReference type="InterPro" id="IPR003593">
    <property type="entry name" value="AAA+_ATPase"/>
</dbReference>
<evidence type="ECO:0000256" key="3">
    <source>
        <dbReference type="ARBA" id="ARBA00022763"/>
    </source>
</evidence>
<evidence type="ECO:0000256" key="7">
    <source>
        <dbReference type="ARBA" id="ARBA00022840"/>
    </source>
</evidence>
<feature type="short sequence motif" description="RadA KNRFG motif" evidence="11">
    <location>
        <begin position="253"/>
        <end position="257"/>
    </location>
</feature>
<evidence type="ECO:0000256" key="12">
    <source>
        <dbReference type="NCBIfam" id="TIGR00416"/>
    </source>
</evidence>
<evidence type="ECO:0000256" key="11">
    <source>
        <dbReference type="HAMAP-Rule" id="MF_01498"/>
    </source>
</evidence>
<evidence type="ECO:0000256" key="4">
    <source>
        <dbReference type="ARBA" id="ARBA00022771"/>
    </source>
</evidence>
<dbReference type="GO" id="GO:0008270">
    <property type="term" value="F:zinc ion binding"/>
    <property type="evidence" value="ECO:0007669"/>
    <property type="project" value="UniProtKB-KW"/>
</dbReference>
<accession>G9YJN1</accession>
<dbReference type="InterPro" id="IPR020588">
    <property type="entry name" value="RecA_ATP-bd"/>
</dbReference>
<evidence type="ECO:0000256" key="8">
    <source>
        <dbReference type="ARBA" id="ARBA00023016"/>
    </source>
</evidence>
<dbReference type="Pfam" id="PF13481">
    <property type="entry name" value="AAA_25"/>
    <property type="match status" value="1"/>
</dbReference>
<feature type="region of interest" description="Lon-protease-like" evidence="11">
    <location>
        <begin position="352"/>
        <end position="456"/>
    </location>
</feature>
<dbReference type="eggNOG" id="COG1066">
    <property type="taxonomic scope" value="Bacteria"/>
</dbReference>
<dbReference type="GO" id="GO:0005524">
    <property type="term" value="F:ATP binding"/>
    <property type="evidence" value="ECO:0007669"/>
    <property type="project" value="UniProtKB-UniRule"/>
</dbReference>